<dbReference type="PROSITE" id="PS51635">
    <property type="entry name" value="PNPLA"/>
    <property type="match status" value="1"/>
</dbReference>
<dbReference type="RefSeq" id="WP_171090169.1">
    <property type="nucleotide sequence ID" value="NZ_CP053069.1"/>
</dbReference>
<dbReference type="Gene3D" id="2.40.160.50">
    <property type="entry name" value="membrane protein fhac: a member of the omp85/tpsb transporter family"/>
    <property type="match status" value="1"/>
</dbReference>
<protein>
    <recommendedName>
        <fullName evidence="9">PNPLA domain-containing protein</fullName>
    </recommendedName>
</protein>
<dbReference type="GO" id="GO:0046470">
    <property type="term" value="P:phosphatidylcholine metabolic process"/>
    <property type="evidence" value="ECO:0007669"/>
    <property type="project" value="InterPro"/>
</dbReference>
<keyword evidence="5 7" id="KW-0443">Lipid metabolism</keyword>
<dbReference type="Pfam" id="PF01103">
    <property type="entry name" value="Omp85"/>
    <property type="match status" value="1"/>
</dbReference>
<organism evidence="10 11">
    <name type="scientific">Usitatibacter rugosus</name>
    <dbReference type="NCBI Taxonomy" id="2732067"/>
    <lineage>
        <taxon>Bacteria</taxon>
        <taxon>Pseudomonadati</taxon>
        <taxon>Pseudomonadota</taxon>
        <taxon>Betaproteobacteria</taxon>
        <taxon>Nitrosomonadales</taxon>
        <taxon>Usitatibacteraceae</taxon>
        <taxon>Usitatibacter</taxon>
    </lineage>
</organism>
<name>A0A6M4GSC8_9PROT</name>
<dbReference type="PANTHER" id="PTHR14226:SF29">
    <property type="entry name" value="NEUROPATHY TARGET ESTERASE SWS"/>
    <property type="match status" value="1"/>
</dbReference>
<evidence type="ECO:0000256" key="8">
    <source>
        <dbReference type="SAM" id="SignalP"/>
    </source>
</evidence>
<evidence type="ECO:0000256" key="1">
    <source>
        <dbReference type="ARBA" id="ARBA00004370"/>
    </source>
</evidence>
<dbReference type="AlphaFoldDB" id="A0A6M4GSC8"/>
<evidence type="ECO:0000256" key="7">
    <source>
        <dbReference type="PROSITE-ProRule" id="PRU01161"/>
    </source>
</evidence>
<dbReference type="InterPro" id="IPR050301">
    <property type="entry name" value="NTE"/>
</dbReference>
<evidence type="ECO:0000259" key="9">
    <source>
        <dbReference type="PROSITE" id="PS51635"/>
    </source>
</evidence>
<sequence>MRTIALALTLSFLAGGFAAAAETEKRPKVGLVLGGGGARGAAHIGVLEVLEENHIPIDCIAGTSMGALVAGAYSAGVSPQEMRAFVKKTDWATVFDDSAGRDLVNLRRKELDDRFTSGLEFGVGKDGLKYRSGAIAGEKLKLLFNGLVREDLGSRDIEQLPLPIAIVATDIGTGERVVMRTGNLSSAMRSSMSVPGVLAPVIRDGRKLVDGGLVDNVPIGEVIELCKPDVIIAINVGSPLFKPEEVTGLVSVVGQMVSLLAEQNVAKSLTLMRKQDIYLRPDLGAISSAGFDQQIEAADLGRKAALDVLPVLRTLSMESREFNIWRMGMRQILTPKPPVIDEVRVGETKYVAPESIRAGIRAKEGEALDSDKLVKDLVWVYSQGDLQSLDYSVVREGNKTVLNVLPVEKGWGPNYIRFGVNLATDFQSQADYNVRALYRRTWMNSYGGEWRLGGQIGSEQFITTEFYQPLDYAQHTFVRPFAFFDSRQIGIYNEGDRLADYTFRDSRIGIEGGLNIGIYGQARLGWVHRWLNLGRDTGIEIFPSFKDRVSGPSLNIALDTEDQAYFPTKGFQGRIDYFHALKATGDSGSKYAKLSGAFEGVYSIRDVSLIGEIEGGNATKGNLPAGDLFSLGGPRRLSSFANDQFLGEQYEYGRLEAQWRLTKPIPLLGLNFIAGAIAEAGRMRKSQTELALDGVWLQSYGIYIAANTFLGPVYFGYSDSKKGEGRFYLFVGTP</sequence>
<comment type="subcellular location">
    <subcellularLocation>
        <location evidence="1">Membrane</location>
    </subcellularLocation>
</comment>
<dbReference type="Pfam" id="PF01734">
    <property type="entry name" value="Patatin"/>
    <property type="match status" value="1"/>
</dbReference>
<feature type="domain" description="PNPLA" evidence="9">
    <location>
        <begin position="31"/>
        <end position="223"/>
    </location>
</feature>
<feature type="signal peptide" evidence="8">
    <location>
        <begin position="1"/>
        <end position="20"/>
    </location>
</feature>
<dbReference type="GO" id="GO:0016042">
    <property type="term" value="P:lipid catabolic process"/>
    <property type="evidence" value="ECO:0007669"/>
    <property type="project" value="UniProtKB-UniRule"/>
</dbReference>
<evidence type="ECO:0000313" key="10">
    <source>
        <dbReference type="EMBL" id="QJR09996.1"/>
    </source>
</evidence>
<keyword evidence="3 7" id="KW-0378">Hydrolase</keyword>
<dbReference type="Gene3D" id="3.40.1090.10">
    <property type="entry name" value="Cytosolic phospholipase A2 catalytic domain"/>
    <property type="match status" value="2"/>
</dbReference>
<dbReference type="PANTHER" id="PTHR14226">
    <property type="entry name" value="NEUROPATHY TARGET ESTERASE/SWISS CHEESE D.MELANOGASTER"/>
    <property type="match status" value="1"/>
</dbReference>
<evidence type="ECO:0000256" key="4">
    <source>
        <dbReference type="ARBA" id="ARBA00022963"/>
    </source>
</evidence>
<dbReference type="SUPFAM" id="SSF52151">
    <property type="entry name" value="FabD/lysophospholipase-like"/>
    <property type="match status" value="1"/>
</dbReference>
<dbReference type="PROSITE" id="PS01237">
    <property type="entry name" value="UPF0028"/>
    <property type="match status" value="1"/>
</dbReference>
<accession>A0A6M4GSC8</accession>
<evidence type="ECO:0000313" key="11">
    <source>
        <dbReference type="Proteomes" id="UP000501534"/>
    </source>
</evidence>
<keyword evidence="11" id="KW-1185">Reference proteome</keyword>
<feature type="short sequence motif" description="GXSXG" evidence="7">
    <location>
        <begin position="62"/>
        <end position="66"/>
    </location>
</feature>
<gene>
    <name evidence="10" type="ORF">DSM104443_01047</name>
</gene>
<evidence type="ECO:0000256" key="2">
    <source>
        <dbReference type="ARBA" id="ARBA00006636"/>
    </source>
</evidence>
<dbReference type="KEGG" id="uru:DSM104443_01047"/>
<reference evidence="10 11" key="1">
    <citation type="submission" date="2020-04" db="EMBL/GenBank/DDBJ databases">
        <title>Usitatibacter rugosus gen. nov., sp. nov. and Usitatibacter palustris sp. nov., novel members of Usitatibacteraceae fam. nov. within the order Nitrosomonadales isolated from soil.</title>
        <authorList>
            <person name="Huber K.J."/>
            <person name="Neumann-Schaal M."/>
            <person name="Geppert A."/>
            <person name="Luckner M."/>
            <person name="Wanner G."/>
            <person name="Overmann J."/>
        </authorList>
    </citation>
    <scope>NUCLEOTIDE SEQUENCE [LARGE SCALE GENOMIC DNA]</scope>
    <source>
        <strain evidence="10 11">0125_3</strain>
    </source>
</reference>
<feature type="active site" description="Proton acceptor" evidence="7">
    <location>
        <position position="210"/>
    </location>
</feature>
<feature type="short sequence motif" description="DGA/G" evidence="7">
    <location>
        <begin position="210"/>
        <end position="212"/>
    </location>
</feature>
<feature type="active site" description="Nucleophile" evidence="7">
    <location>
        <position position="64"/>
    </location>
</feature>
<dbReference type="GO" id="GO:0019867">
    <property type="term" value="C:outer membrane"/>
    <property type="evidence" value="ECO:0007669"/>
    <property type="project" value="InterPro"/>
</dbReference>
<proteinExistence type="inferred from homology"/>
<evidence type="ECO:0000256" key="5">
    <source>
        <dbReference type="ARBA" id="ARBA00023098"/>
    </source>
</evidence>
<comment type="similarity">
    <text evidence="2">Belongs to the NTE family.</text>
</comment>
<dbReference type="InterPro" id="IPR000184">
    <property type="entry name" value="Bac_surfAg_D15"/>
</dbReference>
<evidence type="ECO:0000256" key="6">
    <source>
        <dbReference type="ARBA" id="ARBA00023136"/>
    </source>
</evidence>
<keyword evidence="6" id="KW-0472">Membrane</keyword>
<feature type="chain" id="PRO_5026757166" description="PNPLA domain-containing protein" evidence="8">
    <location>
        <begin position="21"/>
        <end position="734"/>
    </location>
</feature>
<dbReference type="InterPro" id="IPR002641">
    <property type="entry name" value="PNPLA_dom"/>
</dbReference>
<dbReference type="GO" id="GO:0004622">
    <property type="term" value="F:phosphatidylcholine lysophospholipase activity"/>
    <property type="evidence" value="ECO:0007669"/>
    <property type="project" value="InterPro"/>
</dbReference>
<dbReference type="InterPro" id="IPR016035">
    <property type="entry name" value="Acyl_Trfase/lysoPLipase"/>
</dbReference>
<feature type="short sequence motif" description="GXGXXG" evidence="7">
    <location>
        <begin position="35"/>
        <end position="40"/>
    </location>
</feature>
<keyword evidence="8" id="KW-0732">Signal</keyword>
<dbReference type="InterPro" id="IPR001423">
    <property type="entry name" value="LysoPLipase_patatin_CS"/>
</dbReference>
<keyword evidence="4 7" id="KW-0442">Lipid degradation</keyword>
<dbReference type="Proteomes" id="UP000501534">
    <property type="component" value="Chromosome"/>
</dbReference>
<evidence type="ECO:0000256" key="3">
    <source>
        <dbReference type="ARBA" id="ARBA00022801"/>
    </source>
</evidence>
<dbReference type="EMBL" id="CP053069">
    <property type="protein sequence ID" value="QJR09996.1"/>
    <property type="molecule type" value="Genomic_DNA"/>
</dbReference>